<gene>
    <name evidence="2" type="ORF">GCM10023307_23860</name>
</gene>
<reference evidence="3" key="1">
    <citation type="journal article" date="2019" name="Int. J. Syst. Evol. Microbiol.">
        <title>The Global Catalogue of Microorganisms (GCM) 10K type strain sequencing project: providing services to taxonomists for standard genome sequencing and annotation.</title>
        <authorList>
            <consortium name="The Broad Institute Genomics Platform"/>
            <consortium name="The Broad Institute Genome Sequencing Center for Infectious Disease"/>
            <person name="Wu L."/>
            <person name="Ma J."/>
        </authorList>
    </citation>
    <scope>NUCLEOTIDE SEQUENCE [LARGE SCALE GENOMIC DNA]</scope>
    <source>
        <strain evidence="3">JCM 18204</strain>
    </source>
</reference>
<sequence length="174" mass="19686">MFAAGQTASAAEIDPAETRIGFTLKTRWGQVLQGRFPRYSGRIETLDDGRRRVRLVLSARDVEIVGHPNYTGMTRGRGFFEAERFPDVEFVSDPYPPALIEKGGKLAGELTIRDVRRRETFAIEAADCARPAYDCDVSANGSVRRSDYGVDRWIFAVSDHVRFNLRLRVREDSE</sequence>
<dbReference type="InterPro" id="IPR036761">
    <property type="entry name" value="TTHA0802/YceI-like_sf"/>
</dbReference>
<accession>A0ABP9BL79</accession>
<dbReference type="EMBL" id="BAABJE010000012">
    <property type="protein sequence ID" value="GAA4797219.1"/>
    <property type="molecule type" value="Genomic_DNA"/>
</dbReference>
<feature type="domain" description="Lipid/polyisoprenoid-binding YceI-like" evidence="1">
    <location>
        <begin position="10"/>
        <end position="170"/>
    </location>
</feature>
<dbReference type="Gene3D" id="2.40.128.110">
    <property type="entry name" value="Lipid/polyisoprenoid-binding, YceI-like"/>
    <property type="match status" value="1"/>
</dbReference>
<dbReference type="SUPFAM" id="SSF101874">
    <property type="entry name" value="YceI-like"/>
    <property type="match status" value="1"/>
</dbReference>
<name>A0ABP9BL79_9GAMM</name>
<dbReference type="Proteomes" id="UP001499959">
    <property type="component" value="Unassembled WGS sequence"/>
</dbReference>
<organism evidence="2 3">
    <name type="scientific">Lysobacter hankyongensis</name>
    <dbReference type="NCBI Taxonomy" id="1176535"/>
    <lineage>
        <taxon>Bacteria</taxon>
        <taxon>Pseudomonadati</taxon>
        <taxon>Pseudomonadota</taxon>
        <taxon>Gammaproteobacteria</taxon>
        <taxon>Lysobacterales</taxon>
        <taxon>Lysobacteraceae</taxon>
        <taxon>Lysobacter</taxon>
    </lineage>
</organism>
<dbReference type="Pfam" id="PF04264">
    <property type="entry name" value="YceI"/>
    <property type="match status" value="1"/>
</dbReference>
<dbReference type="InterPro" id="IPR007372">
    <property type="entry name" value="Lipid/polyisoprenoid-bd_YceI"/>
</dbReference>
<comment type="caution">
    <text evidence="2">The sequence shown here is derived from an EMBL/GenBank/DDBJ whole genome shotgun (WGS) entry which is preliminary data.</text>
</comment>
<evidence type="ECO:0000313" key="3">
    <source>
        <dbReference type="Proteomes" id="UP001499959"/>
    </source>
</evidence>
<evidence type="ECO:0000259" key="1">
    <source>
        <dbReference type="SMART" id="SM00867"/>
    </source>
</evidence>
<dbReference type="SMART" id="SM00867">
    <property type="entry name" value="YceI"/>
    <property type="match status" value="1"/>
</dbReference>
<dbReference type="PANTHER" id="PTHR34406">
    <property type="entry name" value="PROTEIN YCEI"/>
    <property type="match status" value="1"/>
</dbReference>
<keyword evidence="3" id="KW-1185">Reference proteome</keyword>
<dbReference type="PANTHER" id="PTHR34406:SF1">
    <property type="entry name" value="PROTEIN YCEI"/>
    <property type="match status" value="1"/>
</dbReference>
<protein>
    <submittedName>
        <fullName evidence="2">YceI family protein</fullName>
    </submittedName>
</protein>
<evidence type="ECO:0000313" key="2">
    <source>
        <dbReference type="EMBL" id="GAA4797219.1"/>
    </source>
</evidence>
<dbReference type="RefSeq" id="WP_345303562.1">
    <property type="nucleotide sequence ID" value="NZ_BAABJE010000012.1"/>
</dbReference>
<proteinExistence type="predicted"/>